<evidence type="ECO:0000256" key="6">
    <source>
        <dbReference type="ARBA" id="ARBA00019045"/>
    </source>
</evidence>
<evidence type="ECO:0000313" key="14">
    <source>
        <dbReference type="EMBL" id="QGZ30612.1"/>
    </source>
</evidence>
<evidence type="ECO:0000256" key="9">
    <source>
        <dbReference type="ARBA" id="ARBA00031282"/>
    </source>
</evidence>
<keyword evidence="7" id="KW-0266">Ethylene biosynthesis</keyword>
<evidence type="ECO:0000256" key="12">
    <source>
        <dbReference type="RuleBase" id="RU003682"/>
    </source>
</evidence>
<name>A0A6I6LVB8_STUST</name>
<evidence type="ECO:0000256" key="5">
    <source>
        <dbReference type="ARBA" id="ARBA00012531"/>
    </source>
</evidence>
<dbReference type="GO" id="GO:0009693">
    <property type="term" value="P:ethylene biosynthetic process"/>
    <property type="evidence" value="ECO:0007669"/>
    <property type="project" value="UniProtKB-UniPathway"/>
</dbReference>
<feature type="domain" description="Fe2OG dioxygenase" evidence="13">
    <location>
        <begin position="183"/>
        <end position="287"/>
    </location>
</feature>
<proteinExistence type="inferred from homology"/>
<dbReference type="UniPathway" id="UPA00385"/>
<comment type="catalytic activity">
    <reaction evidence="11">
        <text>L-arginine + 2-oxoglutarate + O2 = guanidine + L-glutamate 5-semialdehyde + succinate + CO2</text>
        <dbReference type="Rhea" id="RHEA:31535"/>
        <dbReference type="ChEBI" id="CHEBI:15379"/>
        <dbReference type="ChEBI" id="CHEBI:16526"/>
        <dbReference type="ChEBI" id="CHEBI:16810"/>
        <dbReference type="ChEBI" id="CHEBI:30031"/>
        <dbReference type="ChEBI" id="CHEBI:30087"/>
        <dbReference type="ChEBI" id="CHEBI:32682"/>
        <dbReference type="ChEBI" id="CHEBI:58066"/>
        <dbReference type="EC" id="1.14.20.7"/>
    </reaction>
</comment>
<evidence type="ECO:0000256" key="8">
    <source>
        <dbReference type="ARBA" id="ARBA00031011"/>
    </source>
</evidence>
<evidence type="ECO:0000313" key="15">
    <source>
        <dbReference type="Proteomes" id="UP000438983"/>
    </source>
</evidence>
<comment type="cofactor">
    <cofactor evidence="1">
        <name>Fe(2+)</name>
        <dbReference type="ChEBI" id="CHEBI:29033"/>
    </cofactor>
</comment>
<dbReference type="InterPro" id="IPR027443">
    <property type="entry name" value="IPNS-like_sf"/>
</dbReference>
<dbReference type="GO" id="GO:0046872">
    <property type="term" value="F:metal ion binding"/>
    <property type="evidence" value="ECO:0007669"/>
    <property type="project" value="UniProtKB-KW"/>
</dbReference>
<evidence type="ECO:0000256" key="11">
    <source>
        <dbReference type="ARBA" id="ARBA00049359"/>
    </source>
</evidence>
<sequence>MSDAFHADLINEASLPLIDLTGLLGDDPRTRAAVAEQIGRACRDTGFFYIHNHGIDPALQAAVFQQAQRLFELPDDAKRALDKAASPANRGYEALRGQCLEADAPPDLKEGFYLGRELAPDDPRVLAGRFNHGPNQWPAVLPAFRPVMQRYHHAMTQLAERLMAGLALSLALPEDYFAPFCEDAMATLRLLHYPPQPVNAAPGEKGCGAHTDFGGLTLLLQDENPGLQVWHHTTQAWIEATPLPGTYVVNLGDMIARWTNDRYRSTLHRVVNRSGRERYSVPFFFGGNPDHRVACIPTCLAPGETPRYPSVTVEQHYREMYRRTYD</sequence>
<comment type="subunit">
    <text evidence="3">Monomer.</text>
</comment>
<organism evidence="14 15">
    <name type="scientific">Stutzerimonas stutzeri</name>
    <name type="common">Pseudomonas stutzeri</name>
    <dbReference type="NCBI Taxonomy" id="316"/>
    <lineage>
        <taxon>Bacteria</taxon>
        <taxon>Pseudomonadati</taxon>
        <taxon>Pseudomonadota</taxon>
        <taxon>Gammaproteobacteria</taxon>
        <taxon>Pseudomonadales</taxon>
        <taxon>Pseudomonadaceae</taxon>
        <taxon>Stutzerimonas</taxon>
    </lineage>
</organism>
<protein>
    <recommendedName>
        <fullName evidence="6">2-oxoglutarate-dependent ethylene/succinate-forming enzyme</fullName>
        <ecNumber evidence="5">1.13.12.19</ecNumber>
        <ecNumber evidence="4">1.14.20.7</ecNumber>
    </recommendedName>
    <alternativeName>
        <fullName evidence="8">2-oxoglutarate dioxygenase (ethylene-forming)</fullName>
    </alternativeName>
    <alternativeName>
        <fullName evidence="9">2-oxoglutarate/L-arginine monooxygenase/decarboxylase (succinate-forming)</fullName>
    </alternativeName>
</protein>
<dbReference type="Pfam" id="PF14226">
    <property type="entry name" value="DIOX_N"/>
    <property type="match status" value="1"/>
</dbReference>
<gene>
    <name evidence="14" type="ORF">GQA94_11245</name>
</gene>
<comment type="pathway">
    <text evidence="2">Alkene biosynthesis; ethylene biosynthesis via 2-oxoglutarate.</text>
</comment>
<evidence type="ECO:0000256" key="2">
    <source>
        <dbReference type="ARBA" id="ARBA00004767"/>
    </source>
</evidence>
<comment type="similarity">
    <text evidence="12">Belongs to the iron/ascorbate-dependent oxidoreductase family.</text>
</comment>
<dbReference type="Proteomes" id="UP000438983">
    <property type="component" value="Chromosome"/>
</dbReference>
<evidence type="ECO:0000256" key="10">
    <source>
        <dbReference type="ARBA" id="ARBA00047725"/>
    </source>
</evidence>
<dbReference type="PRINTS" id="PR00682">
    <property type="entry name" value="IPNSYNTHASE"/>
</dbReference>
<dbReference type="EC" id="1.14.20.7" evidence="4"/>
<accession>A0A6I6LVB8</accession>
<reference evidence="14 15" key="1">
    <citation type="submission" date="2019-12" db="EMBL/GenBank/DDBJ databases">
        <title>Complete genome sequence of Pseudomonas stutzeri.</title>
        <authorList>
            <person name="Lim S.R."/>
            <person name="Kim J.H."/>
        </authorList>
    </citation>
    <scope>NUCLEOTIDE SEQUENCE [LARGE SCALE GENOMIC DNA]</scope>
    <source>
        <strain evidence="14 15">PM101005</strain>
    </source>
</reference>
<evidence type="ECO:0000256" key="3">
    <source>
        <dbReference type="ARBA" id="ARBA00011245"/>
    </source>
</evidence>
<dbReference type="EC" id="1.13.12.19" evidence="5"/>
<dbReference type="RefSeq" id="WP_158188106.1">
    <property type="nucleotide sequence ID" value="NZ_CP046902.1"/>
</dbReference>
<dbReference type="InterPro" id="IPR005123">
    <property type="entry name" value="Oxoglu/Fe-dep_dioxygenase_dom"/>
</dbReference>
<dbReference type="Pfam" id="PF03171">
    <property type="entry name" value="2OG-FeII_Oxy"/>
    <property type="match status" value="1"/>
</dbReference>
<dbReference type="SUPFAM" id="SSF51197">
    <property type="entry name" value="Clavaminate synthase-like"/>
    <property type="match status" value="1"/>
</dbReference>
<dbReference type="GO" id="GO:0102276">
    <property type="term" value="F:2-oxoglutarate oxygenase/decarboxylase (ethylene-forming) activity"/>
    <property type="evidence" value="ECO:0007669"/>
    <property type="project" value="UniProtKB-EC"/>
</dbReference>
<keyword evidence="12" id="KW-0479">Metal-binding</keyword>
<evidence type="ECO:0000256" key="7">
    <source>
        <dbReference type="ARBA" id="ARBA00022666"/>
    </source>
</evidence>
<dbReference type="PROSITE" id="PS51471">
    <property type="entry name" value="FE2OG_OXY"/>
    <property type="match status" value="1"/>
</dbReference>
<dbReference type="AlphaFoldDB" id="A0A6I6LVB8"/>
<dbReference type="OrthoDB" id="21825at2"/>
<comment type="catalytic activity">
    <reaction evidence="10">
        <text>2-oxoglutarate + O2 + 2 H(+) = ethene + 3 CO2 + H2O</text>
        <dbReference type="Rhea" id="RHEA:31523"/>
        <dbReference type="ChEBI" id="CHEBI:15377"/>
        <dbReference type="ChEBI" id="CHEBI:15378"/>
        <dbReference type="ChEBI" id="CHEBI:15379"/>
        <dbReference type="ChEBI" id="CHEBI:16526"/>
        <dbReference type="ChEBI" id="CHEBI:16810"/>
        <dbReference type="ChEBI" id="CHEBI:18153"/>
        <dbReference type="EC" id="1.13.12.19"/>
    </reaction>
</comment>
<dbReference type="InterPro" id="IPR050231">
    <property type="entry name" value="Iron_ascorbate_oxido_reductase"/>
</dbReference>
<evidence type="ECO:0000259" key="13">
    <source>
        <dbReference type="PROSITE" id="PS51471"/>
    </source>
</evidence>
<dbReference type="EMBL" id="CP046902">
    <property type="protein sequence ID" value="QGZ30612.1"/>
    <property type="molecule type" value="Genomic_DNA"/>
</dbReference>
<evidence type="ECO:0000256" key="4">
    <source>
        <dbReference type="ARBA" id="ARBA00012293"/>
    </source>
</evidence>
<dbReference type="InterPro" id="IPR026992">
    <property type="entry name" value="DIOX_N"/>
</dbReference>
<keyword evidence="12" id="KW-0408">Iron</keyword>
<dbReference type="InterPro" id="IPR044861">
    <property type="entry name" value="IPNS-like_FE2OG_OXY"/>
</dbReference>
<evidence type="ECO:0000256" key="1">
    <source>
        <dbReference type="ARBA" id="ARBA00001954"/>
    </source>
</evidence>
<keyword evidence="12" id="KW-0560">Oxidoreductase</keyword>
<dbReference type="Gene3D" id="2.60.120.330">
    <property type="entry name" value="B-lactam Antibiotic, Isopenicillin N Synthase, Chain"/>
    <property type="match status" value="1"/>
</dbReference>
<dbReference type="PANTHER" id="PTHR47990">
    <property type="entry name" value="2-OXOGLUTARATE (2OG) AND FE(II)-DEPENDENT OXYGENASE SUPERFAMILY PROTEIN-RELATED"/>
    <property type="match status" value="1"/>
</dbReference>